<dbReference type="STRING" id="1797291.A2V47_08435"/>
<evidence type="ECO:0000313" key="2">
    <source>
        <dbReference type="Proteomes" id="UP000177701"/>
    </source>
</evidence>
<comment type="caution">
    <text evidence="1">The sequence shown here is derived from an EMBL/GenBank/DDBJ whole genome shotgun (WGS) entry which is preliminary data.</text>
</comment>
<dbReference type="Pfam" id="PF07949">
    <property type="entry name" value="YbbR"/>
    <property type="match status" value="3"/>
</dbReference>
<evidence type="ECO:0000313" key="1">
    <source>
        <dbReference type="EMBL" id="OGD17534.1"/>
    </source>
</evidence>
<reference evidence="1 2" key="1">
    <citation type="journal article" date="2016" name="Nat. Commun.">
        <title>Thousands of microbial genomes shed light on interconnected biogeochemical processes in an aquifer system.</title>
        <authorList>
            <person name="Anantharaman K."/>
            <person name="Brown C.T."/>
            <person name="Hug L.A."/>
            <person name="Sharon I."/>
            <person name="Castelle C.J."/>
            <person name="Probst A.J."/>
            <person name="Thomas B.C."/>
            <person name="Singh A."/>
            <person name="Wilkins M.J."/>
            <person name="Karaoz U."/>
            <person name="Brodie E.L."/>
            <person name="Williams K.H."/>
            <person name="Hubbard S.S."/>
            <person name="Banfield J.F."/>
        </authorList>
    </citation>
    <scope>NUCLEOTIDE SEQUENCE [LARGE SCALE GENOMIC DNA]</scope>
</reference>
<accession>A0A1F5AHS8</accession>
<sequence length="403" mass="44853">MKELKNWFLKNIDIKLLSLFLAIILWLYIASGENPIVDNFIDVSLIQNNLSEDLVIKEFPTNVSMGIKGPKNIINNISSHQISGTVNFSEINKEGLYKLKVEVVAPKGTQITRIIPPEIKVEVEKVLTKEIEVEYSLIGVPEKGYSLTDEPQFNPPKVKVIGAQSVLENIKQIICAIDISGIKEDLSRKLTVKAVDVNGNEIKEVKIEPDIVGVSISLTRGYPEKQLTVKPKIIGKPAPGYHISEILSDPDDIKIFGNYSKISNIEFLETIAIDVSGITKTLSVKVPPALEEGLNIVEGEVELIEVTIQVKEAIIQKILKNISVVPQNFSPFVPYEIKPKVVDITAEGKNMLVDKLQAEDVKVYVKFTDDFRKEQKVKVQVDLPEGISLIKIEPEEVTVLIGK</sequence>
<name>A0A1F5AHS8_9BACT</name>
<organism evidence="1 2">
    <name type="scientific">Candidatus Sediminicultor quintus</name>
    <dbReference type="NCBI Taxonomy" id="1797291"/>
    <lineage>
        <taxon>Bacteria</taxon>
        <taxon>Pseudomonadati</taxon>
        <taxon>Atribacterota</taxon>
        <taxon>Candidatus Phoenicimicrobiia</taxon>
        <taxon>Candidatus Pheonicimicrobiales</taxon>
        <taxon>Candidatus Phoenicimicrobiaceae</taxon>
        <taxon>Candidatus Sediminicultor</taxon>
    </lineage>
</organism>
<proteinExistence type="predicted"/>
<dbReference type="InterPro" id="IPR012505">
    <property type="entry name" value="YbbR"/>
</dbReference>
<dbReference type="EMBL" id="MEYH01000003">
    <property type="protein sequence ID" value="OGD17534.1"/>
    <property type="molecule type" value="Genomic_DNA"/>
</dbReference>
<dbReference type="PANTHER" id="PTHR37804">
    <property type="entry name" value="CDAA REGULATORY PROTEIN CDAR"/>
    <property type="match status" value="1"/>
</dbReference>
<dbReference type="InterPro" id="IPR053154">
    <property type="entry name" value="c-di-AMP_regulator"/>
</dbReference>
<gene>
    <name evidence="1" type="ORF">A2V47_08435</name>
</gene>
<dbReference type="Gene3D" id="2.170.120.40">
    <property type="entry name" value="YbbR-like domain"/>
    <property type="match status" value="2"/>
</dbReference>
<dbReference type="PANTHER" id="PTHR37804:SF1">
    <property type="entry name" value="CDAA REGULATORY PROTEIN CDAR"/>
    <property type="match status" value="1"/>
</dbReference>
<evidence type="ECO:0008006" key="3">
    <source>
        <dbReference type="Google" id="ProtNLM"/>
    </source>
</evidence>
<dbReference type="Proteomes" id="UP000177701">
    <property type="component" value="Unassembled WGS sequence"/>
</dbReference>
<dbReference type="AlphaFoldDB" id="A0A1F5AHS8"/>
<dbReference type="Gene3D" id="2.170.120.30">
    <property type="match status" value="2"/>
</dbReference>
<protein>
    <recommendedName>
        <fullName evidence="3">YbbR domain pair protein</fullName>
    </recommendedName>
</protein>